<dbReference type="InterPro" id="IPR050173">
    <property type="entry name" value="ABC_transporter_C-like"/>
</dbReference>
<dbReference type="Gene3D" id="3.40.50.300">
    <property type="entry name" value="P-loop containing nucleotide triphosphate hydrolases"/>
    <property type="match status" value="2"/>
</dbReference>
<dbReference type="SUPFAM" id="SSF52540">
    <property type="entry name" value="P-loop containing nucleoside triphosphate hydrolases"/>
    <property type="match status" value="2"/>
</dbReference>
<accession>A0A482W310</accession>
<dbReference type="STRING" id="1661398.A0A482W310"/>
<feature type="transmembrane region" description="Helical" evidence="9">
    <location>
        <begin position="352"/>
        <end position="375"/>
    </location>
</feature>
<evidence type="ECO:0000259" key="10">
    <source>
        <dbReference type="PROSITE" id="PS50893"/>
    </source>
</evidence>
<dbReference type="InterPro" id="IPR011527">
    <property type="entry name" value="ABC1_TM_dom"/>
</dbReference>
<dbReference type="CDD" id="cd03250">
    <property type="entry name" value="ABCC_MRP_domain1"/>
    <property type="match status" value="1"/>
</dbReference>
<keyword evidence="7 9" id="KW-1133">Transmembrane helix</keyword>
<dbReference type="CDD" id="cd18579">
    <property type="entry name" value="ABC_6TM_ABCC_D1"/>
    <property type="match status" value="1"/>
</dbReference>
<dbReference type="PROSITE" id="PS50893">
    <property type="entry name" value="ABC_TRANSPORTER_2"/>
    <property type="match status" value="2"/>
</dbReference>
<dbReference type="Pfam" id="PF00005">
    <property type="entry name" value="ABC_tran"/>
    <property type="match status" value="2"/>
</dbReference>
<dbReference type="GO" id="GO:0016020">
    <property type="term" value="C:membrane"/>
    <property type="evidence" value="ECO:0007669"/>
    <property type="project" value="UniProtKB-SubCell"/>
</dbReference>
<keyword evidence="3 9" id="KW-0812">Transmembrane</keyword>
<dbReference type="Pfam" id="PF00664">
    <property type="entry name" value="ABC_membrane"/>
    <property type="match status" value="2"/>
</dbReference>
<feature type="domain" description="ABC transmembrane type-1" evidence="11">
    <location>
        <begin position="716"/>
        <end position="954"/>
    </location>
</feature>
<feature type="transmembrane region" description="Helical" evidence="9">
    <location>
        <begin position="785"/>
        <end position="806"/>
    </location>
</feature>
<keyword evidence="8 9" id="KW-0472">Membrane</keyword>
<evidence type="ECO:0000313" key="13">
    <source>
        <dbReference type="Proteomes" id="UP000292052"/>
    </source>
</evidence>
<feature type="transmembrane region" description="Helical" evidence="9">
    <location>
        <begin position="653"/>
        <end position="677"/>
    </location>
</feature>
<dbReference type="PANTHER" id="PTHR24223:SF448">
    <property type="entry name" value="FI20146P1-RELATED"/>
    <property type="match status" value="1"/>
</dbReference>
<name>A0A482W310_ASBVE</name>
<evidence type="ECO:0000256" key="4">
    <source>
        <dbReference type="ARBA" id="ARBA00022737"/>
    </source>
</evidence>
<dbReference type="OrthoDB" id="6500128at2759"/>
<dbReference type="AlphaFoldDB" id="A0A482W310"/>
<dbReference type="Proteomes" id="UP000292052">
    <property type="component" value="Unassembled WGS sequence"/>
</dbReference>
<dbReference type="SMART" id="SM00382">
    <property type="entry name" value="AAA"/>
    <property type="match status" value="2"/>
</dbReference>
<organism evidence="12 13">
    <name type="scientific">Asbolus verrucosus</name>
    <name type="common">Desert ironclad beetle</name>
    <dbReference type="NCBI Taxonomy" id="1661398"/>
    <lineage>
        <taxon>Eukaryota</taxon>
        <taxon>Metazoa</taxon>
        <taxon>Ecdysozoa</taxon>
        <taxon>Arthropoda</taxon>
        <taxon>Hexapoda</taxon>
        <taxon>Insecta</taxon>
        <taxon>Pterygota</taxon>
        <taxon>Neoptera</taxon>
        <taxon>Endopterygota</taxon>
        <taxon>Coleoptera</taxon>
        <taxon>Polyphaga</taxon>
        <taxon>Cucujiformia</taxon>
        <taxon>Tenebrionidae</taxon>
        <taxon>Pimeliinae</taxon>
        <taxon>Asbolus</taxon>
    </lineage>
</organism>
<dbReference type="FunFam" id="1.20.1560.10:FF:000014">
    <property type="entry name" value="Multidrug resistance-associated protein member 4"/>
    <property type="match status" value="1"/>
</dbReference>
<keyword evidence="5" id="KW-0547">Nucleotide-binding</keyword>
<dbReference type="FunFam" id="1.20.1560.10:FF:000026">
    <property type="entry name" value="Multidrug resistance-associated protein lethal(2)03659"/>
    <property type="match status" value="1"/>
</dbReference>
<keyword evidence="4" id="KW-0677">Repeat</keyword>
<dbReference type="Gene3D" id="1.20.1560.10">
    <property type="entry name" value="ABC transporter type 1, transmembrane domain"/>
    <property type="match status" value="2"/>
</dbReference>
<evidence type="ECO:0000256" key="3">
    <source>
        <dbReference type="ARBA" id="ARBA00022692"/>
    </source>
</evidence>
<dbReference type="PANTHER" id="PTHR24223">
    <property type="entry name" value="ATP-BINDING CASSETTE SUB-FAMILY C"/>
    <property type="match status" value="1"/>
</dbReference>
<feature type="transmembrane region" description="Helical" evidence="9">
    <location>
        <begin position="125"/>
        <end position="142"/>
    </location>
</feature>
<evidence type="ECO:0000259" key="11">
    <source>
        <dbReference type="PROSITE" id="PS50929"/>
    </source>
</evidence>
<dbReference type="InterPro" id="IPR036640">
    <property type="entry name" value="ABC1_TM_sf"/>
</dbReference>
<keyword evidence="13" id="KW-1185">Reference proteome</keyword>
<dbReference type="InterPro" id="IPR044746">
    <property type="entry name" value="ABCC_6TM_D1"/>
</dbReference>
<feature type="transmembrane region" description="Helical" evidence="9">
    <location>
        <begin position="61"/>
        <end position="82"/>
    </location>
</feature>
<evidence type="ECO:0000256" key="9">
    <source>
        <dbReference type="SAM" id="Phobius"/>
    </source>
</evidence>
<keyword evidence="6" id="KW-0067">ATP-binding</keyword>
<feature type="transmembrane region" description="Helical" evidence="9">
    <location>
        <begin position="304"/>
        <end position="332"/>
    </location>
</feature>
<dbReference type="GO" id="GO:0005524">
    <property type="term" value="F:ATP binding"/>
    <property type="evidence" value="ECO:0007669"/>
    <property type="project" value="UniProtKB-KW"/>
</dbReference>
<evidence type="ECO:0000256" key="8">
    <source>
        <dbReference type="ARBA" id="ARBA00023136"/>
    </source>
</evidence>
<evidence type="ECO:0000313" key="12">
    <source>
        <dbReference type="EMBL" id="RZC39500.1"/>
    </source>
</evidence>
<dbReference type="PROSITE" id="PS50929">
    <property type="entry name" value="ABC_TM1F"/>
    <property type="match status" value="2"/>
</dbReference>
<dbReference type="FunFam" id="3.40.50.300:FF:000163">
    <property type="entry name" value="Multidrug resistance-associated protein member 4"/>
    <property type="match status" value="1"/>
</dbReference>
<reference evidence="12 13" key="1">
    <citation type="submission" date="2017-03" db="EMBL/GenBank/DDBJ databases">
        <title>Genome of the blue death feigning beetle - Asbolus verrucosus.</title>
        <authorList>
            <person name="Rider S.D."/>
        </authorList>
    </citation>
    <scope>NUCLEOTIDE SEQUENCE [LARGE SCALE GENOMIC DNA]</scope>
    <source>
        <strain evidence="12">Butters</strain>
        <tissue evidence="12">Head and leg muscle</tissue>
    </source>
</reference>
<feature type="transmembrane region" description="Helical" evidence="9">
    <location>
        <begin position="199"/>
        <end position="221"/>
    </location>
</feature>
<keyword evidence="2" id="KW-0813">Transport</keyword>
<comment type="caution">
    <text evidence="12">The sequence shown here is derived from an EMBL/GenBank/DDBJ whole genome shotgun (WGS) entry which is preliminary data.</text>
</comment>
<dbReference type="GO" id="GO:0140359">
    <property type="term" value="F:ABC-type transporter activity"/>
    <property type="evidence" value="ECO:0007669"/>
    <property type="project" value="InterPro"/>
</dbReference>
<dbReference type="CDD" id="cd18580">
    <property type="entry name" value="ABC_6TM_ABCC_D2"/>
    <property type="match status" value="1"/>
</dbReference>
<feature type="domain" description="ABC transporter" evidence="10">
    <location>
        <begin position="402"/>
        <end position="620"/>
    </location>
</feature>
<evidence type="ECO:0000256" key="7">
    <source>
        <dbReference type="ARBA" id="ARBA00022989"/>
    </source>
</evidence>
<dbReference type="InterPro" id="IPR027417">
    <property type="entry name" value="P-loop_NTPase"/>
</dbReference>
<evidence type="ECO:0000256" key="6">
    <source>
        <dbReference type="ARBA" id="ARBA00022840"/>
    </source>
</evidence>
<dbReference type="FunFam" id="3.40.50.300:FF:000973">
    <property type="entry name" value="Multidrug resistance-associated protein 4"/>
    <property type="match status" value="1"/>
</dbReference>
<dbReference type="InterPro" id="IPR044726">
    <property type="entry name" value="ABCC_6TM_D2"/>
</dbReference>
<dbReference type="InterPro" id="IPR003593">
    <property type="entry name" value="AAA+_ATPase"/>
</dbReference>
<gene>
    <name evidence="12" type="ORF">BDFB_010775</name>
</gene>
<dbReference type="CDD" id="cd03244">
    <property type="entry name" value="ABCC_MRP_domain2"/>
    <property type="match status" value="1"/>
</dbReference>
<feature type="transmembrane region" description="Helical" evidence="9">
    <location>
        <begin position="227"/>
        <end position="249"/>
    </location>
</feature>
<evidence type="ECO:0000256" key="1">
    <source>
        <dbReference type="ARBA" id="ARBA00004141"/>
    </source>
</evidence>
<dbReference type="GO" id="GO:0016887">
    <property type="term" value="F:ATP hydrolysis activity"/>
    <property type="evidence" value="ECO:0007669"/>
    <property type="project" value="InterPro"/>
</dbReference>
<comment type="subcellular location">
    <subcellularLocation>
        <location evidence="1">Membrane</location>
        <topology evidence="1">Multi-pass membrane protein</topology>
    </subcellularLocation>
</comment>
<dbReference type="PROSITE" id="PS00211">
    <property type="entry name" value="ABC_TRANSPORTER_1"/>
    <property type="match status" value="2"/>
</dbReference>
<feature type="transmembrane region" description="Helical" evidence="9">
    <location>
        <begin position="812"/>
        <end position="831"/>
    </location>
</feature>
<protein>
    <submittedName>
        <fullName evidence="12">ABC tran domain containing protein</fullName>
    </submittedName>
</protein>
<proteinExistence type="predicted"/>
<sequence length="1216" mass="138069">MEQQQPNLNSYTTDLFKKGFRKDLEEDDLYEVLTSCRSKNLGDQLEKQWEIEKKKFKKPSLIRVLCSCFGKTYLLFGLMQLIMRTILVNHDAITNYYCRLAVPEALGKLVSFFTPGQTELTKEDAYCYAAVVICLNIVNHIYTQNYMIALTEFGIKVRTAICSFVYRKALKMTEASLSDITMGKIVTLITKDVFAVEMVILFANDIWIGFVQTGIICYLIYRKIGVAAFAGVGFFLVLLPVQILIGRMATSLRLKTSKKTDERIQLTQEILSIIKTIKMYAWESFFKAKISIGRKKEVTAIFKLFYLKIIIIVIGGLSANIGFYFLIMTYVWMGNYITAEIVYFIKSCFGKLRHLLSLMIPLGITFGAEFCATLIRLKSILEAEEVSASRSNIEITTKDPTIMLNKVTVKIRGVEIFRNISLDIRKGLNVVVGPVGSGKTTFLKTILEDYRIEGHLTIYGKISYASQEPWLFPSTIKHNILFGEEFNQDRYKEVLEICALNKDITSFIFGDNTIVGDNGLNLSKGQQARINLARALYRSADIYLLDDCLAALDGNVSDHIFRECILKFLKNNLCIFVTNNYDHIHKADRIIKIDQQSVKFDDKLKTEEIEELKHQEITLTNFVDDVVMETESSKIYKETKKSGKVDFSTYKKYITFGGGYFVFSLIMVIFVVVQSIVSYSDKVTLEQNLSSYKLKNLTNSSEYVEIAERRTSVLNLYTIIIVSLTILALLKSLAFFLFNRNAGINLHKVLITKIINAKMTFFDSHFIGNILNRFAKDLSTIDEHLPFVMSECFELFFISLGIIFLVASVKPIFLIPATIFFVIAYLFRYVYLRTGRSLQRLEASTRSPLIGHLNASLEGLTTIRAFKAQDIIRDEFDRHQDLYTSVNYTLHNSMRALAFVLDGLCSLFITIVIVRFLAAPVDTTVGDVGMAISQSFHLTGLLQYGIRRWADFENQMTSVERVLEYTTVDQEPEDGKTVKSWPQEGKISYENVSMNYNEDRQVLKNLTFTIKPKQKIGIVGRTGAGKSSIISTLFRLYDIKGDVKIDDVNIQELSLEFLRSSIAIIPQDPILISGTIRDNIDPLKKLEDEEIWKIIKIAKLEGTISNLSDTIDSSTNFSAGQKQLICLARAIARKNKIVILDEATANLDNETDSIIRDVIEENFASCTLIVIAHRLVSVLSSDVVMVIDEGQIVEQGEPSQLLESKNSLFFEMIKQT</sequence>
<dbReference type="InterPro" id="IPR017871">
    <property type="entry name" value="ABC_transporter-like_CS"/>
</dbReference>
<dbReference type="InterPro" id="IPR003439">
    <property type="entry name" value="ABC_transporter-like_ATP-bd"/>
</dbReference>
<feature type="domain" description="ABC transporter" evidence="10">
    <location>
        <begin position="987"/>
        <end position="1214"/>
    </location>
</feature>
<feature type="transmembrane region" description="Helical" evidence="9">
    <location>
        <begin position="896"/>
        <end position="918"/>
    </location>
</feature>
<evidence type="ECO:0000256" key="2">
    <source>
        <dbReference type="ARBA" id="ARBA00022448"/>
    </source>
</evidence>
<evidence type="ECO:0000256" key="5">
    <source>
        <dbReference type="ARBA" id="ARBA00022741"/>
    </source>
</evidence>
<dbReference type="SUPFAM" id="SSF90123">
    <property type="entry name" value="ABC transporter transmembrane region"/>
    <property type="match status" value="2"/>
</dbReference>
<feature type="domain" description="ABC transmembrane type-1" evidence="11">
    <location>
        <begin position="98"/>
        <end position="345"/>
    </location>
</feature>
<dbReference type="EMBL" id="QDEB01033956">
    <property type="protein sequence ID" value="RZC39500.1"/>
    <property type="molecule type" value="Genomic_DNA"/>
</dbReference>
<feature type="transmembrane region" description="Helical" evidence="9">
    <location>
        <begin position="716"/>
        <end position="738"/>
    </location>
</feature>